<evidence type="ECO:0000256" key="1">
    <source>
        <dbReference type="ARBA" id="ARBA00022737"/>
    </source>
</evidence>
<comment type="caution">
    <text evidence="5">The sequence shown here is derived from an EMBL/GenBank/DDBJ whole genome shotgun (WGS) entry which is preliminary data.</text>
</comment>
<sequence length="299" mass="31940">MRLPLAYVPLLVGPVSLVLTLTGCGKSKGAIDLGELEPPRVTAGYSDLTLILSPAPSALPYKPVNYIIETQAVSRSPGDSRRSDRSGKWTVALKIPFDKNEASAGIITGLSTGVQLLVRYKVEMENGRFSNPSLCILASTKPPDVPSAPSLVANDTSDTTVSVLIIPPLHNNGANVSEYFMQYGLLDSRDDEPSRWMSVIIPQNEASKPFTVSALSAGQWLQFRVSARNSVGSSIFSTPYFMSTNEPIPTTVAPVDPDESHPVSTPKPGPSAPDKVVSFNHQSSTSNSVTLSWTAPSNN</sequence>
<gene>
    <name evidence="5" type="primary">USH2A_2</name>
    <name evidence="5" type="ORF">FOL47_001812</name>
</gene>
<keyword evidence="3" id="KW-0732">Signal</keyword>
<dbReference type="AlphaFoldDB" id="A0A7J6KQU5"/>
<feature type="chain" id="PRO_5029519977" evidence="3">
    <location>
        <begin position="21"/>
        <end position="299"/>
    </location>
</feature>
<dbReference type="PROSITE" id="PS50853">
    <property type="entry name" value="FN3"/>
    <property type="match status" value="1"/>
</dbReference>
<feature type="region of interest" description="Disordered" evidence="2">
    <location>
        <begin position="249"/>
        <end position="299"/>
    </location>
</feature>
<accession>A0A7J6KQU5</accession>
<proteinExistence type="predicted"/>
<dbReference type="SUPFAM" id="SSF49265">
    <property type="entry name" value="Fibronectin type III"/>
    <property type="match status" value="1"/>
</dbReference>
<evidence type="ECO:0000256" key="2">
    <source>
        <dbReference type="SAM" id="MobiDB-lite"/>
    </source>
</evidence>
<dbReference type="InterPro" id="IPR036116">
    <property type="entry name" value="FN3_sf"/>
</dbReference>
<feature type="domain" description="Fibronectin type-III" evidence="4">
    <location>
        <begin position="145"/>
        <end position="247"/>
    </location>
</feature>
<reference evidence="5 6" key="1">
    <citation type="submission" date="2020-04" db="EMBL/GenBank/DDBJ databases">
        <title>Perkinsus chesapeaki whole genome sequence.</title>
        <authorList>
            <person name="Bogema D.R."/>
        </authorList>
    </citation>
    <scope>NUCLEOTIDE SEQUENCE [LARGE SCALE GENOMIC DNA]</scope>
    <source>
        <strain evidence="5">ATCC PRA-425</strain>
    </source>
</reference>
<keyword evidence="1" id="KW-0677">Repeat</keyword>
<dbReference type="Gene3D" id="2.60.40.10">
    <property type="entry name" value="Immunoglobulins"/>
    <property type="match status" value="1"/>
</dbReference>
<dbReference type="PANTHER" id="PTHR13817">
    <property type="entry name" value="TITIN"/>
    <property type="match status" value="1"/>
</dbReference>
<evidence type="ECO:0000259" key="4">
    <source>
        <dbReference type="PROSITE" id="PS50853"/>
    </source>
</evidence>
<evidence type="ECO:0000313" key="6">
    <source>
        <dbReference type="Proteomes" id="UP000591131"/>
    </source>
</evidence>
<protein>
    <submittedName>
        <fullName evidence="5">Immunoglobulin super DCC subclass member</fullName>
    </submittedName>
</protein>
<dbReference type="CDD" id="cd00063">
    <property type="entry name" value="FN3"/>
    <property type="match status" value="1"/>
</dbReference>
<evidence type="ECO:0000256" key="3">
    <source>
        <dbReference type="SAM" id="SignalP"/>
    </source>
</evidence>
<dbReference type="OrthoDB" id="5969272at2759"/>
<feature type="non-terminal residue" evidence="5">
    <location>
        <position position="1"/>
    </location>
</feature>
<organism evidence="5 6">
    <name type="scientific">Perkinsus chesapeaki</name>
    <name type="common">Clam parasite</name>
    <name type="synonym">Perkinsus andrewsi</name>
    <dbReference type="NCBI Taxonomy" id="330153"/>
    <lineage>
        <taxon>Eukaryota</taxon>
        <taxon>Sar</taxon>
        <taxon>Alveolata</taxon>
        <taxon>Perkinsozoa</taxon>
        <taxon>Perkinsea</taxon>
        <taxon>Perkinsida</taxon>
        <taxon>Perkinsidae</taxon>
        <taxon>Perkinsus</taxon>
    </lineage>
</organism>
<dbReference type="Proteomes" id="UP000591131">
    <property type="component" value="Unassembled WGS sequence"/>
</dbReference>
<feature type="signal peptide" evidence="3">
    <location>
        <begin position="1"/>
        <end position="20"/>
    </location>
</feature>
<dbReference type="EMBL" id="JAAPAO010001455">
    <property type="protein sequence ID" value="KAF4649685.1"/>
    <property type="molecule type" value="Genomic_DNA"/>
</dbReference>
<dbReference type="SMART" id="SM00060">
    <property type="entry name" value="FN3"/>
    <property type="match status" value="1"/>
</dbReference>
<name>A0A7J6KQU5_PERCH</name>
<dbReference type="PROSITE" id="PS51257">
    <property type="entry name" value="PROKAR_LIPOPROTEIN"/>
    <property type="match status" value="1"/>
</dbReference>
<feature type="compositionally biased region" description="Polar residues" evidence="2">
    <location>
        <begin position="279"/>
        <end position="299"/>
    </location>
</feature>
<evidence type="ECO:0000313" key="5">
    <source>
        <dbReference type="EMBL" id="KAF4649685.1"/>
    </source>
</evidence>
<dbReference type="InterPro" id="IPR003961">
    <property type="entry name" value="FN3_dom"/>
</dbReference>
<dbReference type="PANTHER" id="PTHR13817:SF73">
    <property type="entry name" value="FIBRONECTIN TYPE-III DOMAIN-CONTAINING PROTEIN"/>
    <property type="match status" value="1"/>
</dbReference>
<dbReference type="InterPro" id="IPR013783">
    <property type="entry name" value="Ig-like_fold"/>
</dbReference>
<dbReference type="InterPro" id="IPR050964">
    <property type="entry name" value="Striated_Muscle_Regulatory"/>
</dbReference>
<keyword evidence="6" id="KW-1185">Reference proteome</keyword>